<protein>
    <submittedName>
        <fullName evidence="2">Uncharacterized protein</fullName>
    </submittedName>
</protein>
<dbReference type="OrthoDB" id="3063716at2759"/>
<organism evidence="2 3">
    <name type="scientific">Pleurotus ostreatus</name>
    <name type="common">Oyster mushroom</name>
    <name type="synonym">White-rot fungus</name>
    <dbReference type="NCBI Taxonomy" id="5322"/>
    <lineage>
        <taxon>Eukaryota</taxon>
        <taxon>Fungi</taxon>
        <taxon>Dikarya</taxon>
        <taxon>Basidiomycota</taxon>
        <taxon>Agaricomycotina</taxon>
        <taxon>Agaricomycetes</taxon>
        <taxon>Agaricomycetidae</taxon>
        <taxon>Agaricales</taxon>
        <taxon>Pleurotineae</taxon>
        <taxon>Pleurotaceae</taxon>
        <taxon>Pleurotus</taxon>
    </lineage>
</organism>
<dbReference type="Proteomes" id="UP000623687">
    <property type="component" value="Unassembled WGS sequence"/>
</dbReference>
<evidence type="ECO:0000256" key="1">
    <source>
        <dbReference type="SAM" id="MobiDB-lite"/>
    </source>
</evidence>
<keyword evidence="3" id="KW-1185">Reference proteome</keyword>
<dbReference type="VEuPathDB" id="FungiDB:PC9H_009672"/>
<reference evidence="2" key="1">
    <citation type="submission" date="2019-07" db="EMBL/GenBank/DDBJ databases">
        <authorList>
            <person name="Palmer J.M."/>
        </authorList>
    </citation>
    <scope>NUCLEOTIDE SEQUENCE</scope>
    <source>
        <strain evidence="2">PC9</strain>
    </source>
</reference>
<gene>
    <name evidence="2" type="ORF">PC9H_009672</name>
</gene>
<dbReference type="GeneID" id="59379490"/>
<dbReference type="RefSeq" id="XP_036628559.1">
    <property type="nucleotide sequence ID" value="XM_036779170.1"/>
</dbReference>
<dbReference type="AlphaFoldDB" id="A0A8H6ZM52"/>
<sequence>MIRKFSNPHFLAPSEQAVSRLELHESDDSQEQLPADALTKLQETLKRHIEGALDVNPVAHDEGRKRKKRKVAQDFFSDAEHEGERNVVLFRLFSTKAQPELVSLAPLPPPPSIYREPECEDSPEMAKKRALFSGQVAIDAERVTEQATVRYLDPLSRGPLERVQRSRTSTTPTHSMLLLERPLSTNHSLRSSTRQPVATHASVLDDGSPPLAHVPVLNVTPVPGDAAPSNEIKRERKRVRAKAKKTERPSPKYWAPDPAWGGKCLGYAFGYPSHLNNAYSYDYDHGPGNGGSAANSRRVYRDTMKKAVASPMSPCIYLFGVELPSRGHSRPDALDEAL</sequence>
<comment type="caution">
    <text evidence="2">The sequence shown here is derived from an EMBL/GenBank/DDBJ whole genome shotgun (WGS) entry which is preliminary data.</text>
</comment>
<proteinExistence type="predicted"/>
<name>A0A8H6ZM52_PLEOS</name>
<evidence type="ECO:0000313" key="3">
    <source>
        <dbReference type="Proteomes" id="UP000623687"/>
    </source>
</evidence>
<feature type="region of interest" description="Disordered" evidence="1">
    <location>
        <begin position="219"/>
        <end position="251"/>
    </location>
</feature>
<dbReference type="EMBL" id="JACETU010000007">
    <property type="protein sequence ID" value="KAF7424365.1"/>
    <property type="molecule type" value="Genomic_DNA"/>
</dbReference>
<evidence type="ECO:0000313" key="2">
    <source>
        <dbReference type="EMBL" id="KAF7424365.1"/>
    </source>
</evidence>
<accession>A0A8H6ZM52</accession>